<evidence type="ECO:0000313" key="1">
    <source>
        <dbReference type="EMBL" id="EEZ29852.1"/>
    </source>
</evidence>
<dbReference type="HOGENOM" id="CLU_3133088_0_0_5"/>
<gene>
    <name evidence="1" type="ORF">BALG_03195</name>
</gene>
<name>A0A0E1X9D5_9HYPH</name>
<accession>A0A0E1X9D5</accession>
<sequence length="49" mass="5405">MSLPYPDSANSSLQGTEKRIRCAFFIVRKAHDPKGIGDACSSKERHELG</sequence>
<reference evidence="1" key="1">
    <citation type="submission" date="2009-01" db="EMBL/GenBank/DDBJ databases">
        <title>The Genome Sequence of Brucella pinnipedialis M292/94/1.</title>
        <authorList>
            <consortium name="The Broad Institute Genome Sequencing Platform"/>
            <person name="Ward D."/>
            <person name="Young S.K."/>
            <person name="Kodira C.D."/>
            <person name="Zeng Q."/>
            <person name="Koehrsen M."/>
            <person name="Alvarado L."/>
            <person name="Berlin A."/>
            <person name="Borenstein D."/>
            <person name="Chen Z."/>
            <person name="Engels R."/>
            <person name="Freedman E."/>
            <person name="Gellesch M."/>
            <person name="Goldberg J."/>
            <person name="Griggs A."/>
            <person name="Gujja S."/>
            <person name="Heiman D."/>
            <person name="Hepburn T."/>
            <person name="Howarth C."/>
            <person name="Jen D."/>
            <person name="Larson L."/>
            <person name="Lewis B."/>
            <person name="Mehta T."/>
            <person name="Park D."/>
            <person name="Pearson M."/>
            <person name="Roberts A."/>
            <person name="Saif S."/>
            <person name="Shea T."/>
            <person name="Shenoy N."/>
            <person name="Sisk P."/>
            <person name="Stolte C."/>
            <person name="Sykes S."/>
            <person name="Walk T."/>
            <person name="White J."/>
            <person name="Yandava C."/>
            <person name="Whatmore A.M."/>
            <person name="Perrett L.L."/>
            <person name="O'Callaghan D."/>
            <person name="Nusbaum C."/>
            <person name="Galagan J."/>
            <person name="Birren B."/>
        </authorList>
    </citation>
    <scope>NUCLEOTIDE SEQUENCE [LARGE SCALE GENOMIC DNA]</scope>
    <source>
        <strain evidence="1">M292/94/1</strain>
    </source>
</reference>
<dbReference type="AlphaFoldDB" id="A0A0E1X9D5"/>
<dbReference type="Proteomes" id="UP000004659">
    <property type="component" value="Unassembled WGS sequence"/>
</dbReference>
<proteinExistence type="predicted"/>
<dbReference type="EMBL" id="EQ999542">
    <property type="protein sequence ID" value="EEZ29852.1"/>
    <property type="molecule type" value="Genomic_DNA"/>
</dbReference>
<protein>
    <submittedName>
        <fullName evidence="1">Uncharacterized protein</fullName>
    </submittedName>
</protein>
<organism evidence="1">
    <name type="scientific">Brucella pinnipedialis M292/94/1</name>
    <dbReference type="NCBI Taxonomy" id="520462"/>
    <lineage>
        <taxon>Bacteria</taxon>
        <taxon>Pseudomonadati</taxon>
        <taxon>Pseudomonadota</taxon>
        <taxon>Alphaproteobacteria</taxon>
        <taxon>Hyphomicrobiales</taxon>
        <taxon>Brucellaceae</taxon>
        <taxon>Brucella/Ochrobactrum group</taxon>
        <taxon>Brucella</taxon>
    </lineage>
</organism>